<dbReference type="AlphaFoldDB" id="A0A6J4VBD6"/>
<proteinExistence type="predicted"/>
<feature type="non-terminal residue" evidence="2">
    <location>
        <position position="1"/>
    </location>
</feature>
<evidence type="ECO:0000313" key="2">
    <source>
        <dbReference type="EMBL" id="CAA9574100.1"/>
    </source>
</evidence>
<accession>A0A6J4VBD6</accession>
<feature type="non-terminal residue" evidence="2">
    <location>
        <position position="42"/>
    </location>
</feature>
<protein>
    <submittedName>
        <fullName evidence="2">Uncharacterized protein</fullName>
    </submittedName>
</protein>
<reference evidence="2" key="1">
    <citation type="submission" date="2020-02" db="EMBL/GenBank/DDBJ databases">
        <authorList>
            <person name="Meier V. D."/>
        </authorList>
    </citation>
    <scope>NUCLEOTIDE SEQUENCE</scope>
    <source>
        <strain evidence="2">AVDCRST_MAG18</strain>
    </source>
</reference>
<gene>
    <name evidence="2" type="ORF">AVDCRST_MAG18-2339</name>
</gene>
<name>A0A6J4VBD6_9BACT</name>
<organism evidence="2">
    <name type="scientific">uncultured Thermomicrobiales bacterium</name>
    <dbReference type="NCBI Taxonomy" id="1645740"/>
    <lineage>
        <taxon>Bacteria</taxon>
        <taxon>Pseudomonadati</taxon>
        <taxon>Thermomicrobiota</taxon>
        <taxon>Thermomicrobia</taxon>
        <taxon>Thermomicrobiales</taxon>
        <taxon>environmental samples</taxon>
    </lineage>
</organism>
<feature type="region of interest" description="Disordered" evidence="1">
    <location>
        <begin position="1"/>
        <end position="22"/>
    </location>
</feature>
<dbReference type="EMBL" id="CADCWN010000175">
    <property type="protein sequence ID" value="CAA9574100.1"/>
    <property type="molecule type" value="Genomic_DNA"/>
</dbReference>
<evidence type="ECO:0000256" key="1">
    <source>
        <dbReference type="SAM" id="MobiDB-lite"/>
    </source>
</evidence>
<sequence>ARRRADSAIVGHRHHPLSHSGGCRVTSAKCVRCNSALATWLL</sequence>